<evidence type="ECO:0000256" key="5">
    <source>
        <dbReference type="ARBA" id="ARBA00022553"/>
    </source>
</evidence>
<evidence type="ECO:0000313" key="13">
    <source>
        <dbReference type="EMBL" id="CAG9563999.1"/>
    </source>
</evidence>
<keyword evidence="4" id="KW-0963">Cytoplasm</keyword>
<gene>
    <name evidence="13" type="ORF">DCHRY22_LOCUS5059</name>
</gene>
<keyword evidence="9" id="KW-0539">Nucleus</keyword>
<evidence type="ECO:0000256" key="2">
    <source>
        <dbReference type="ARBA" id="ARBA00004496"/>
    </source>
</evidence>
<accession>A0A8J2VRL8</accession>
<reference evidence="13" key="1">
    <citation type="submission" date="2021-09" db="EMBL/GenBank/DDBJ databases">
        <authorList>
            <person name="Martin H S."/>
        </authorList>
    </citation>
    <scope>NUCLEOTIDE SEQUENCE</scope>
</reference>
<evidence type="ECO:0000256" key="3">
    <source>
        <dbReference type="ARBA" id="ARBA00007167"/>
    </source>
</evidence>
<dbReference type="InterPro" id="IPR024786">
    <property type="entry name" value="TORC"/>
</dbReference>
<dbReference type="InterPro" id="IPR024783">
    <property type="entry name" value="TORC_N"/>
</dbReference>
<evidence type="ECO:0000259" key="11">
    <source>
        <dbReference type="Pfam" id="PF12884"/>
    </source>
</evidence>
<dbReference type="PANTHER" id="PTHR13589:SF15">
    <property type="entry name" value="CREB-REGULATED TRANSCRIPTION COACTIVATOR, ISOFORM B"/>
    <property type="match status" value="1"/>
</dbReference>
<dbReference type="GO" id="GO:0045944">
    <property type="term" value="P:positive regulation of transcription by RNA polymerase II"/>
    <property type="evidence" value="ECO:0007669"/>
    <property type="project" value="TreeGrafter"/>
</dbReference>
<keyword evidence="14" id="KW-1185">Reference proteome</keyword>
<keyword evidence="7" id="KW-0010">Activator</keyword>
<evidence type="ECO:0000256" key="9">
    <source>
        <dbReference type="ARBA" id="ARBA00023242"/>
    </source>
</evidence>
<comment type="similarity">
    <text evidence="3">Belongs to the TORC family.</text>
</comment>
<comment type="caution">
    <text evidence="13">The sequence shown here is derived from an EMBL/GenBank/DDBJ whole genome shotgun (WGS) entry which is preliminary data.</text>
</comment>
<name>A0A8J2VRL8_9NEOP</name>
<feature type="compositionally biased region" description="Polar residues" evidence="10">
    <location>
        <begin position="475"/>
        <end position="484"/>
    </location>
</feature>
<feature type="domain" description="Transducer of regulated CREB activity C-terminal" evidence="12">
    <location>
        <begin position="548"/>
        <end position="579"/>
    </location>
</feature>
<evidence type="ECO:0000256" key="4">
    <source>
        <dbReference type="ARBA" id="ARBA00022490"/>
    </source>
</evidence>
<dbReference type="EMBL" id="CAKASE010000050">
    <property type="protein sequence ID" value="CAG9563999.1"/>
    <property type="molecule type" value="Genomic_DNA"/>
</dbReference>
<dbReference type="InterPro" id="IPR024785">
    <property type="entry name" value="TORC_C"/>
</dbReference>
<organism evidence="13 14">
    <name type="scientific">Danaus chrysippus</name>
    <name type="common">African queen</name>
    <dbReference type="NCBI Taxonomy" id="151541"/>
    <lineage>
        <taxon>Eukaryota</taxon>
        <taxon>Metazoa</taxon>
        <taxon>Ecdysozoa</taxon>
        <taxon>Arthropoda</taxon>
        <taxon>Hexapoda</taxon>
        <taxon>Insecta</taxon>
        <taxon>Pterygota</taxon>
        <taxon>Neoptera</taxon>
        <taxon>Endopterygota</taxon>
        <taxon>Lepidoptera</taxon>
        <taxon>Glossata</taxon>
        <taxon>Ditrysia</taxon>
        <taxon>Papilionoidea</taxon>
        <taxon>Nymphalidae</taxon>
        <taxon>Danainae</taxon>
        <taxon>Danaini</taxon>
        <taxon>Danaina</taxon>
        <taxon>Danaus</taxon>
        <taxon>Anosia</taxon>
    </lineage>
</organism>
<feature type="region of interest" description="Disordered" evidence="10">
    <location>
        <begin position="271"/>
        <end position="314"/>
    </location>
</feature>
<dbReference type="OrthoDB" id="8947034at2759"/>
<protein>
    <submittedName>
        <fullName evidence="13">(African queen) hypothetical protein</fullName>
    </submittedName>
</protein>
<dbReference type="GO" id="GO:0008140">
    <property type="term" value="F:cAMP response element binding protein binding"/>
    <property type="evidence" value="ECO:0007669"/>
    <property type="project" value="InterPro"/>
</dbReference>
<keyword evidence="6" id="KW-0805">Transcription regulation</keyword>
<feature type="compositionally biased region" description="Basic residues" evidence="10">
    <location>
        <begin position="181"/>
        <end position="197"/>
    </location>
</feature>
<evidence type="ECO:0000259" key="12">
    <source>
        <dbReference type="Pfam" id="PF12886"/>
    </source>
</evidence>
<evidence type="ECO:0000256" key="8">
    <source>
        <dbReference type="ARBA" id="ARBA00023163"/>
    </source>
</evidence>
<keyword evidence="5" id="KW-0597">Phosphoprotein</keyword>
<evidence type="ECO:0000256" key="7">
    <source>
        <dbReference type="ARBA" id="ARBA00023159"/>
    </source>
</evidence>
<evidence type="ECO:0000313" key="14">
    <source>
        <dbReference type="Proteomes" id="UP000789524"/>
    </source>
</evidence>
<dbReference type="GO" id="GO:0051289">
    <property type="term" value="P:protein homotetramerization"/>
    <property type="evidence" value="ECO:0007669"/>
    <property type="project" value="InterPro"/>
</dbReference>
<feature type="compositionally biased region" description="Polar residues" evidence="10">
    <location>
        <begin position="34"/>
        <end position="43"/>
    </location>
</feature>
<dbReference type="Pfam" id="PF12884">
    <property type="entry name" value="TORC_N"/>
    <property type="match status" value="1"/>
</dbReference>
<feature type="compositionally biased region" description="Polar residues" evidence="10">
    <location>
        <begin position="60"/>
        <end position="74"/>
    </location>
</feature>
<sequence length="582" mass="62751">MANPRKFSEKIALHNQKQAEETAAFEKIMREVSDATNKVNSSNRRSKMKAPPEPEVVEQIVTTQSLGTYRSGSLPNVAAPEAPPSLETTKPEETTLATQYGLGRSGGTSPTPRSPGRGRASSSVGPMRRPADRKHDTSPYGSTVYLSPPPDSNWRRTNSDSALHQSCGEQQTAAPPLSPHHPLHSHAHPHLHPHQNHRRAGNINLDVLATLGMSPNNRPRSSCEIPRIPNNNNVYESGVDASGALSCGELSVPGGSLPDLTSVHYPPPHYLTRASPDYQPRYSPTSPGAVSPGGGSVSPATGGLSPQSGSPVGATVPLATMHEHPIYETQSHLSVPNTNNYLHHNKNMSPLNHSWMTSNYQSHCSPPSQYSSTSNINIPSPTMVHSPGSPGESPQTDYTNLHQALLQPFEQITMQGVDWAQLVQSLVESGWTAHVHVPDNLDAPTSNYNTTYINHSSHSQQTTNSTHTYTQSSQPCHSGHSSPSVEPRRARDPVAGGAYPLQPLQPLASPQQPPTPATPASIPDIILTDYSGELDPGIFGGEEAQLRAGLDLDDLTLLEEPSSLLPDSSVEHEFRLDRLDRF</sequence>
<feature type="domain" description="Transducer of regulated CREB activity N-terminal" evidence="11">
    <location>
        <begin position="3"/>
        <end position="75"/>
    </location>
</feature>
<proteinExistence type="inferred from homology"/>
<dbReference type="Proteomes" id="UP000789524">
    <property type="component" value="Unassembled WGS sequence"/>
</dbReference>
<feature type="region of interest" description="Disordered" evidence="10">
    <location>
        <begin position="34"/>
        <end position="197"/>
    </location>
</feature>
<dbReference type="GO" id="GO:0005737">
    <property type="term" value="C:cytoplasm"/>
    <property type="evidence" value="ECO:0007669"/>
    <property type="project" value="UniProtKB-SubCell"/>
</dbReference>
<dbReference type="GO" id="GO:0005634">
    <property type="term" value="C:nucleus"/>
    <property type="evidence" value="ECO:0007669"/>
    <property type="project" value="UniProtKB-SubCell"/>
</dbReference>
<evidence type="ECO:0000256" key="10">
    <source>
        <dbReference type="SAM" id="MobiDB-lite"/>
    </source>
</evidence>
<evidence type="ECO:0000256" key="6">
    <source>
        <dbReference type="ARBA" id="ARBA00023015"/>
    </source>
</evidence>
<feature type="compositionally biased region" description="Low complexity" evidence="10">
    <location>
        <begin position="107"/>
        <end position="126"/>
    </location>
</feature>
<dbReference type="Pfam" id="PF12886">
    <property type="entry name" value="TORC_C"/>
    <property type="match status" value="1"/>
</dbReference>
<comment type="subcellular location">
    <subcellularLocation>
        <location evidence="2">Cytoplasm</location>
    </subcellularLocation>
    <subcellularLocation>
        <location evidence="1">Nucleus</location>
    </subcellularLocation>
</comment>
<keyword evidence="8" id="KW-0804">Transcription</keyword>
<feature type="compositionally biased region" description="Low complexity" evidence="10">
    <location>
        <begin position="500"/>
        <end position="510"/>
    </location>
</feature>
<evidence type="ECO:0000256" key="1">
    <source>
        <dbReference type="ARBA" id="ARBA00004123"/>
    </source>
</evidence>
<feature type="compositionally biased region" description="Polar residues" evidence="10">
    <location>
        <begin position="159"/>
        <end position="172"/>
    </location>
</feature>
<dbReference type="AlphaFoldDB" id="A0A8J2VRL8"/>
<feature type="region of interest" description="Disordered" evidence="10">
    <location>
        <begin position="448"/>
        <end position="523"/>
    </location>
</feature>
<feature type="compositionally biased region" description="Low complexity" evidence="10">
    <location>
        <begin position="455"/>
        <end position="474"/>
    </location>
</feature>
<dbReference type="PANTHER" id="PTHR13589">
    <property type="entry name" value="CREB-REGULATED TRANSCRIPTION COACTIVATOR"/>
    <property type="match status" value="1"/>
</dbReference>